<dbReference type="EMBL" id="JBHUIW010000011">
    <property type="protein sequence ID" value="MFD2182796.1"/>
    <property type="molecule type" value="Genomic_DNA"/>
</dbReference>
<organism evidence="3 4">
    <name type="scientific">Rhodoplanes azumiensis</name>
    <dbReference type="NCBI Taxonomy" id="1897628"/>
    <lineage>
        <taxon>Bacteria</taxon>
        <taxon>Pseudomonadati</taxon>
        <taxon>Pseudomonadota</taxon>
        <taxon>Alphaproteobacteria</taxon>
        <taxon>Hyphomicrobiales</taxon>
        <taxon>Nitrobacteraceae</taxon>
        <taxon>Rhodoplanes</taxon>
    </lineage>
</organism>
<dbReference type="RefSeq" id="WP_378477967.1">
    <property type="nucleotide sequence ID" value="NZ_JBHUIW010000011.1"/>
</dbReference>
<evidence type="ECO:0000259" key="2">
    <source>
        <dbReference type="PROSITE" id="PS01148"/>
    </source>
</evidence>
<dbReference type="PANTHER" id="PTHR33279">
    <property type="entry name" value="SULFUR CARRIER PROTEIN YEDF-RELATED"/>
    <property type="match status" value="1"/>
</dbReference>
<evidence type="ECO:0000256" key="1">
    <source>
        <dbReference type="ARBA" id="ARBA00008984"/>
    </source>
</evidence>
<dbReference type="SUPFAM" id="SSF64307">
    <property type="entry name" value="SirA-like"/>
    <property type="match status" value="1"/>
</dbReference>
<dbReference type="InterPro" id="IPR036868">
    <property type="entry name" value="TusA-like_sf"/>
</dbReference>
<dbReference type="Gene3D" id="3.30.110.40">
    <property type="entry name" value="TusA-like domain"/>
    <property type="match status" value="1"/>
</dbReference>
<comment type="caution">
    <text evidence="3">The sequence shown here is derived from an EMBL/GenBank/DDBJ whole genome shotgun (WGS) entry which is preliminary data.</text>
</comment>
<dbReference type="Proteomes" id="UP001597314">
    <property type="component" value="Unassembled WGS sequence"/>
</dbReference>
<reference evidence="4" key="1">
    <citation type="journal article" date="2019" name="Int. J. Syst. Evol. Microbiol.">
        <title>The Global Catalogue of Microorganisms (GCM) 10K type strain sequencing project: providing services to taxonomists for standard genome sequencing and annotation.</title>
        <authorList>
            <consortium name="The Broad Institute Genomics Platform"/>
            <consortium name="The Broad Institute Genome Sequencing Center for Infectious Disease"/>
            <person name="Wu L."/>
            <person name="Ma J."/>
        </authorList>
    </citation>
    <scope>NUCLEOTIDE SEQUENCE [LARGE SCALE GENOMIC DNA]</scope>
    <source>
        <strain evidence="4">CGMCC 1.6774</strain>
    </source>
</reference>
<feature type="domain" description="UPF0033" evidence="2">
    <location>
        <begin position="18"/>
        <end position="42"/>
    </location>
</feature>
<name>A0ABW5AL71_9BRAD</name>
<dbReference type="PANTHER" id="PTHR33279:SF6">
    <property type="entry name" value="SULFUR CARRIER PROTEIN YEDF-RELATED"/>
    <property type="match status" value="1"/>
</dbReference>
<dbReference type="Pfam" id="PF01206">
    <property type="entry name" value="TusA"/>
    <property type="match status" value="1"/>
</dbReference>
<proteinExistence type="inferred from homology"/>
<evidence type="ECO:0000313" key="4">
    <source>
        <dbReference type="Proteomes" id="UP001597314"/>
    </source>
</evidence>
<sequence>MTLPNTVTENSNPTNTILDLRGLACPLPVLKAKTALRRVPIGGTLVLECTDPLTVIDVPHFCAQTGHRLDGQEIDGDLYVFRIVKQHRARSTDAS</sequence>
<comment type="similarity">
    <text evidence="1">Belongs to the sulfur carrier protein TusA family.</text>
</comment>
<dbReference type="InterPro" id="IPR001455">
    <property type="entry name" value="TusA-like"/>
</dbReference>
<dbReference type="PROSITE" id="PS01148">
    <property type="entry name" value="UPF0033"/>
    <property type="match status" value="1"/>
</dbReference>
<protein>
    <submittedName>
        <fullName evidence="3">Sulfurtransferase TusA family protein</fullName>
    </submittedName>
</protein>
<dbReference type="CDD" id="cd00291">
    <property type="entry name" value="SirA_YedF_YeeD"/>
    <property type="match status" value="1"/>
</dbReference>
<evidence type="ECO:0000313" key="3">
    <source>
        <dbReference type="EMBL" id="MFD2182796.1"/>
    </source>
</evidence>
<gene>
    <name evidence="3" type="ORF">ACFSOX_11575</name>
</gene>
<accession>A0ABW5AL71</accession>
<keyword evidence="4" id="KW-1185">Reference proteome</keyword>